<dbReference type="GeneID" id="119720787"/>
<evidence type="ECO:0000259" key="7">
    <source>
        <dbReference type="PROSITE" id="PS51228"/>
    </source>
</evidence>
<dbReference type="Gene3D" id="1.20.80.10">
    <property type="match status" value="1"/>
</dbReference>
<dbReference type="Gene3D" id="1.25.40.20">
    <property type="entry name" value="Ankyrin repeat-containing domain"/>
    <property type="match status" value="1"/>
</dbReference>
<accession>A0A913Z6C2</accession>
<dbReference type="PROSITE" id="PS50297">
    <property type="entry name" value="ANK_REP_REGION"/>
    <property type="match status" value="2"/>
</dbReference>
<dbReference type="InterPro" id="IPR014352">
    <property type="entry name" value="FERM/acyl-CoA-bd_prot_sf"/>
</dbReference>
<dbReference type="PRINTS" id="PR00689">
    <property type="entry name" value="ACOABINDINGP"/>
</dbReference>
<name>A0A913Z6C2_PATMI</name>
<dbReference type="Pfam" id="PF12796">
    <property type="entry name" value="Ank_2"/>
    <property type="match status" value="1"/>
</dbReference>
<dbReference type="AlphaFoldDB" id="A0A913Z6C2"/>
<feature type="repeat" description="ANK" evidence="5">
    <location>
        <begin position="227"/>
        <end position="259"/>
    </location>
</feature>
<dbReference type="InterPro" id="IPR035984">
    <property type="entry name" value="Acyl-CoA-binding_sf"/>
</dbReference>
<protein>
    <recommendedName>
        <fullName evidence="1">Acyl-CoA-binding domain-containing protein 6</fullName>
    </recommendedName>
</protein>
<evidence type="ECO:0000256" key="2">
    <source>
        <dbReference type="ARBA" id="ARBA00022737"/>
    </source>
</evidence>
<keyword evidence="4" id="KW-0446">Lipid-binding</keyword>
<keyword evidence="9" id="KW-1185">Reference proteome</keyword>
<dbReference type="SUPFAM" id="SSF48403">
    <property type="entry name" value="Ankyrin repeat"/>
    <property type="match status" value="1"/>
</dbReference>
<reference evidence="8" key="1">
    <citation type="submission" date="2022-11" db="UniProtKB">
        <authorList>
            <consortium name="EnsemblMetazoa"/>
        </authorList>
    </citation>
    <scope>IDENTIFICATION</scope>
</reference>
<dbReference type="InterPro" id="IPR002110">
    <property type="entry name" value="Ankyrin_rpt"/>
</dbReference>
<dbReference type="PANTHER" id="PTHR24119:SF0">
    <property type="entry name" value="ACYL-COA-BINDING DOMAIN-CONTAINING PROTEIN 6"/>
    <property type="match status" value="1"/>
</dbReference>
<evidence type="ECO:0000256" key="5">
    <source>
        <dbReference type="PROSITE-ProRule" id="PRU00023"/>
    </source>
</evidence>
<evidence type="ECO:0000256" key="4">
    <source>
        <dbReference type="ARBA" id="ARBA00023121"/>
    </source>
</evidence>
<keyword evidence="3 5" id="KW-0040">ANK repeat</keyword>
<dbReference type="Proteomes" id="UP000887568">
    <property type="component" value="Unplaced"/>
</dbReference>
<evidence type="ECO:0000313" key="8">
    <source>
        <dbReference type="EnsemblMetazoa" id="XP_038046561.1"/>
    </source>
</evidence>
<proteinExistence type="predicted"/>
<organism evidence="8 9">
    <name type="scientific">Patiria miniata</name>
    <name type="common">Bat star</name>
    <name type="synonym">Asterina miniata</name>
    <dbReference type="NCBI Taxonomy" id="46514"/>
    <lineage>
        <taxon>Eukaryota</taxon>
        <taxon>Metazoa</taxon>
        <taxon>Echinodermata</taxon>
        <taxon>Eleutherozoa</taxon>
        <taxon>Asterozoa</taxon>
        <taxon>Asteroidea</taxon>
        <taxon>Valvatacea</taxon>
        <taxon>Valvatida</taxon>
        <taxon>Asterinidae</taxon>
        <taxon>Patiria</taxon>
    </lineage>
</organism>
<evidence type="ECO:0000256" key="1">
    <source>
        <dbReference type="ARBA" id="ARBA00018419"/>
    </source>
</evidence>
<dbReference type="PANTHER" id="PTHR24119">
    <property type="entry name" value="ACYL-COA-BINDING DOMAIN-CONTAINING PROTEIN 6"/>
    <property type="match status" value="1"/>
</dbReference>
<dbReference type="PROSITE" id="PS50088">
    <property type="entry name" value="ANK_REPEAT"/>
    <property type="match status" value="2"/>
</dbReference>
<evidence type="ECO:0000313" key="9">
    <source>
        <dbReference type="Proteomes" id="UP000887568"/>
    </source>
</evidence>
<dbReference type="Pfam" id="PF00887">
    <property type="entry name" value="ACBP"/>
    <property type="match status" value="1"/>
</dbReference>
<dbReference type="RefSeq" id="XP_038046561.1">
    <property type="nucleotide sequence ID" value="XM_038190633.1"/>
</dbReference>
<dbReference type="SUPFAM" id="SSF47027">
    <property type="entry name" value="Acyl-CoA binding protein"/>
    <property type="match status" value="1"/>
</dbReference>
<feature type="domain" description="ACB" evidence="7">
    <location>
        <begin position="48"/>
        <end position="133"/>
    </location>
</feature>
<dbReference type="SMART" id="SM00248">
    <property type="entry name" value="ANK"/>
    <property type="match status" value="2"/>
</dbReference>
<feature type="repeat" description="ANK" evidence="5">
    <location>
        <begin position="194"/>
        <end position="226"/>
    </location>
</feature>
<dbReference type="GO" id="GO:0000062">
    <property type="term" value="F:fatty-acyl-CoA binding"/>
    <property type="evidence" value="ECO:0007669"/>
    <property type="project" value="InterPro"/>
</dbReference>
<dbReference type="OMA" id="ARSKWQA"/>
<sequence>MYGTTTVLIKASPINLATGLCGAQRQKIMDSDDSDSDTMMGPSGDDGTTTEFCQAAQRVQMLAAGLPKDKLLYLYARYKQATVGKCNTLRPGLFDFQGKQKWDAWHGLGAMTKDVAMAEYVAAVKDIDPDWSSEKSGGRGRSGMGVGVSTMCKEEDDICDGNKTVFDWCKDGDAEQMSRLLDEGRLGIDDPDDEGMSLLHWACDRGHIGVTQVLLDHKADVNILDEEGQTPLHYAATCEHTAIVEILLKYGANRALTDNEGCMPLELTSDKLIQEMLRVH</sequence>
<feature type="compositionally biased region" description="Low complexity" evidence="6">
    <location>
        <begin position="37"/>
        <end position="48"/>
    </location>
</feature>
<dbReference type="InterPro" id="IPR036770">
    <property type="entry name" value="Ankyrin_rpt-contain_sf"/>
</dbReference>
<evidence type="ECO:0000256" key="3">
    <source>
        <dbReference type="ARBA" id="ARBA00023043"/>
    </source>
</evidence>
<keyword evidence="2" id="KW-0677">Repeat</keyword>
<feature type="region of interest" description="Disordered" evidence="6">
    <location>
        <begin position="29"/>
        <end position="48"/>
    </location>
</feature>
<evidence type="ECO:0000256" key="6">
    <source>
        <dbReference type="SAM" id="MobiDB-lite"/>
    </source>
</evidence>
<dbReference type="OrthoDB" id="4567at2759"/>
<dbReference type="InterPro" id="IPR000582">
    <property type="entry name" value="Acyl-CoA-binding_protein"/>
</dbReference>
<dbReference type="PROSITE" id="PS51228">
    <property type="entry name" value="ACB_2"/>
    <property type="match status" value="1"/>
</dbReference>
<dbReference type="EnsemblMetazoa" id="XM_038190633.1">
    <property type="protein sequence ID" value="XP_038046561.1"/>
    <property type="gene ID" value="LOC119720787"/>
</dbReference>